<feature type="region of interest" description="Disordered" evidence="6">
    <location>
        <begin position="247"/>
        <end position="449"/>
    </location>
</feature>
<keyword evidence="3 7" id="KW-0240">DNA-directed RNA polymerase</keyword>
<proteinExistence type="inferred from homology"/>
<reference evidence="7 8" key="1">
    <citation type="journal article" date="2019" name="Fungal Biol. Biotechnol.">
        <title>Draft genome sequence of fastidious pathogen Ceratobasidium theobromae, which causes vascular-streak dieback in Theobroma cacao.</title>
        <authorList>
            <person name="Ali S.S."/>
            <person name="Asman A."/>
            <person name="Shao J."/>
            <person name="Firmansyah A.P."/>
            <person name="Susilo A.W."/>
            <person name="Rosmana A."/>
            <person name="McMahon P."/>
            <person name="Junaid M."/>
            <person name="Guest D."/>
            <person name="Kheng T.Y."/>
            <person name="Meinhardt L.W."/>
            <person name="Bailey B.A."/>
        </authorList>
    </citation>
    <scope>NUCLEOTIDE SEQUENCE [LARGE SCALE GENOMIC DNA]</scope>
    <source>
        <strain evidence="7 8">CT2</strain>
    </source>
</reference>
<feature type="compositionally biased region" description="Low complexity" evidence="6">
    <location>
        <begin position="391"/>
        <end position="415"/>
    </location>
</feature>
<dbReference type="AlphaFoldDB" id="A0A5N5QQB6"/>
<feature type="compositionally biased region" description="Basic and acidic residues" evidence="6">
    <location>
        <begin position="355"/>
        <end position="364"/>
    </location>
</feature>
<evidence type="ECO:0000256" key="2">
    <source>
        <dbReference type="ARBA" id="ARBA00011038"/>
    </source>
</evidence>
<accession>A0A5N5QQB6</accession>
<feature type="compositionally biased region" description="Basic residues" evidence="6">
    <location>
        <begin position="416"/>
        <end position="441"/>
    </location>
</feature>
<comment type="subcellular location">
    <subcellularLocation>
        <location evidence="1">Nucleus</location>
    </subcellularLocation>
</comment>
<keyword evidence="4" id="KW-0804">Transcription</keyword>
<dbReference type="InterPro" id="IPR016049">
    <property type="entry name" value="RNA_pol_Rpc34-like"/>
</dbReference>
<comment type="similarity">
    <text evidence="2">Belongs to the eukaryotic RPC34/RPC39 RNA polymerase subunit family.</text>
</comment>
<dbReference type="InterPro" id="IPR036390">
    <property type="entry name" value="WH_DNA-bd_sf"/>
</dbReference>
<evidence type="ECO:0000256" key="4">
    <source>
        <dbReference type="ARBA" id="ARBA00023163"/>
    </source>
</evidence>
<keyword evidence="8" id="KW-1185">Reference proteome</keyword>
<dbReference type="InterPro" id="IPR007832">
    <property type="entry name" value="RNA_pol_Rpc34"/>
</dbReference>
<sequence length="513" mass="56207">MSTLTPGELEVYEACSQAEDGMLRQKELEKRITIKGADMAAAVNGLLKKSLLKIMKDGKGILSYKAVDKADAKIVGLMDADESIVYKKIQEAKNEGIWTKHLKSTELHQSVITRVLKSLEKKGLIKSIKSHPTRKIYILANLQPSIEVSGGPWYNNSEFETEFVQTLCNACLNFIQKRSYPVQKSNSKLSPRALFPTSQSSRYPTAADVLNFLKQTNITDTPLEISHVESLLQVLIYDGSVEALPGSGIGGMPDLNGKDDNSDSDSDDESSNESRKKKRRKKDKGKSSNNSNGGSTKRGKKRIRDDSRSDSATSDDDSDSNTTASRKKKRRKEANSDSDADSDSDSDLDSGSADDDAKSDSDARFKKRKKSARSKSESRSKSRSKSRRTANSDSDSNSEPGSDPDSSSDSDSSGRGRNKSKSKKSAASKPKSKSKAKSGAKVKREVSPEEVQFDANAGRVYRAIRPERVAQGWTQSPCSVCPQFDFCHDDGPVNAQECQYYSTWLNAGVADAE</sequence>
<dbReference type="Gene3D" id="1.10.10.10">
    <property type="entry name" value="Winged helix-like DNA-binding domain superfamily/Winged helix DNA-binding domain"/>
    <property type="match status" value="1"/>
</dbReference>
<dbReference type="InterPro" id="IPR036388">
    <property type="entry name" value="WH-like_DNA-bd_sf"/>
</dbReference>
<name>A0A5N5QQB6_9AGAM</name>
<evidence type="ECO:0000313" key="7">
    <source>
        <dbReference type="EMBL" id="KAB5593346.1"/>
    </source>
</evidence>
<feature type="compositionally biased region" description="Basic residues" evidence="6">
    <location>
        <begin position="275"/>
        <end position="284"/>
    </location>
</feature>
<protein>
    <submittedName>
        <fullName evidence="7">DNA-directed RNA polymerase III subunit C34</fullName>
    </submittedName>
</protein>
<organism evidence="7 8">
    <name type="scientific">Ceratobasidium theobromae</name>
    <dbReference type="NCBI Taxonomy" id="1582974"/>
    <lineage>
        <taxon>Eukaryota</taxon>
        <taxon>Fungi</taxon>
        <taxon>Dikarya</taxon>
        <taxon>Basidiomycota</taxon>
        <taxon>Agaricomycotina</taxon>
        <taxon>Agaricomycetes</taxon>
        <taxon>Cantharellales</taxon>
        <taxon>Ceratobasidiaceae</taxon>
        <taxon>Ceratobasidium</taxon>
    </lineage>
</organism>
<evidence type="ECO:0000256" key="1">
    <source>
        <dbReference type="ARBA" id="ARBA00004123"/>
    </source>
</evidence>
<dbReference type="OrthoDB" id="613763at2759"/>
<dbReference type="FunFam" id="1.10.10.10:FF:000116">
    <property type="entry name" value="DNA-directed RNA polymerase III subunit RPC6"/>
    <property type="match status" value="1"/>
</dbReference>
<feature type="compositionally biased region" description="Acidic residues" evidence="6">
    <location>
        <begin position="262"/>
        <end position="271"/>
    </location>
</feature>
<dbReference type="Proteomes" id="UP000383932">
    <property type="component" value="Unassembled WGS sequence"/>
</dbReference>
<dbReference type="GO" id="GO:0005666">
    <property type="term" value="C:RNA polymerase III complex"/>
    <property type="evidence" value="ECO:0007669"/>
    <property type="project" value="InterPro"/>
</dbReference>
<feature type="compositionally biased region" description="Acidic residues" evidence="6">
    <location>
        <begin position="336"/>
        <end position="354"/>
    </location>
</feature>
<evidence type="ECO:0000256" key="6">
    <source>
        <dbReference type="SAM" id="MobiDB-lite"/>
    </source>
</evidence>
<dbReference type="EMBL" id="SSOP01000039">
    <property type="protein sequence ID" value="KAB5593346.1"/>
    <property type="molecule type" value="Genomic_DNA"/>
</dbReference>
<dbReference type="GO" id="GO:0005737">
    <property type="term" value="C:cytoplasm"/>
    <property type="evidence" value="ECO:0007669"/>
    <property type="project" value="UniProtKB-ARBA"/>
</dbReference>
<dbReference type="GO" id="GO:0006383">
    <property type="term" value="P:transcription by RNA polymerase III"/>
    <property type="evidence" value="ECO:0007669"/>
    <property type="project" value="InterPro"/>
</dbReference>
<evidence type="ECO:0000256" key="5">
    <source>
        <dbReference type="ARBA" id="ARBA00023242"/>
    </source>
</evidence>
<dbReference type="Pfam" id="PF05158">
    <property type="entry name" value="RNA_pol_Rpc34"/>
    <property type="match status" value="2"/>
</dbReference>
<gene>
    <name evidence="7" type="ORF">CTheo_3178</name>
</gene>
<dbReference type="SUPFAM" id="SSF46785">
    <property type="entry name" value="Winged helix' DNA-binding domain"/>
    <property type="match status" value="1"/>
</dbReference>
<dbReference type="GO" id="GO:0005654">
    <property type="term" value="C:nucleoplasm"/>
    <property type="evidence" value="ECO:0007669"/>
    <property type="project" value="UniProtKB-ARBA"/>
</dbReference>
<dbReference type="PANTHER" id="PTHR12780">
    <property type="entry name" value="RNA POLYMERASE III DNA DIRECTED , 39KD SUBUNIT-RELATED"/>
    <property type="match status" value="1"/>
</dbReference>
<comment type="caution">
    <text evidence="7">The sequence shown here is derived from an EMBL/GenBank/DDBJ whole genome shotgun (WGS) entry which is preliminary data.</text>
</comment>
<evidence type="ECO:0000313" key="8">
    <source>
        <dbReference type="Proteomes" id="UP000383932"/>
    </source>
</evidence>
<keyword evidence="5" id="KW-0539">Nucleus</keyword>
<evidence type="ECO:0000256" key="3">
    <source>
        <dbReference type="ARBA" id="ARBA00022478"/>
    </source>
</evidence>